<gene>
    <name evidence="2" type="ORF">JOL79_19760</name>
</gene>
<feature type="compositionally biased region" description="Low complexity" evidence="1">
    <location>
        <begin position="301"/>
        <end position="332"/>
    </location>
</feature>
<feature type="compositionally biased region" description="Polar residues" evidence="1">
    <location>
        <begin position="85"/>
        <end position="94"/>
    </location>
</feature>
<protein>
    <submittedName>
        <fullName evidence="2">DUF222 domain-containing protein</fullName>
    </submittedName>
</protein>
<dbReference type="AlphaFoldDB" id="A0A941ARG7"/>
<feature type="compositionally biased region" description="Basic and acidic residues" evidence="1">
    <location>
        <begin position="545"/>
        <end position="558"/>
    </location>
</feature>
<keyword evidence="3" id="KW-1185">Reference proteome</keyword>
<comment type="caution">
    <text evidence="2">The sequence shown here is derived from an EMBL/GenBank/DDBJ whole genome shotgun (WGS) entry which is preliminary data.</text>
</comment>
<dbReference type="CDD" id="cd00085">
    <property type="entry name" value="HNHc"/>
    <property type="match status" value="1"/>
</dbReference>
<dbReference type="InterPro" id="IPR003615">
    <property type="entry name" value="HNH_nuc"/>
</dbReference>
<feature type="region of interest" description="Disordered" evidence="1">
    <location>
        <begin position="522"/>
        <end position="558"/>
    </location>
</feature>
<evidence type="ECO:0000313" key="3">
    <source>
        <dbReference type="Proteomes" id="UP000674234"/>
    </source>
</evidence>
<accession>A0A941ARG7</accession>
<dbReference type="RefSeq" id="WP_210157319.1">
    <property type="nucleotide sequence ID" value="NZ_JAFCNB010000010.1"/>
</dbReference>
<proteinExistence type="predicted"/>
<feature type="compositionally biased region" description="Low complexity" evidence="1">
    <location>
        <begin position="95"/>
        <end position="118"/>
    </location>
</feature>
<organism evidence="2 3">
    <name type="scientific">Microbispora oryzae</name>
    <dbReference type="NCBI Taxonomy" id="2806554"/>
    <lineage>
        <taxon>Bacteria</taxon>
        <taxon>Bacillati</taxon>
        <taxon>Actinomycetota</taxon>
        <taxon>Actinomycetes</taxon>
        <taxon>Streptosporangiales</taxon>
        <taxon>Streptosporangiaceae</taxon>
        <taxon>Microbispora</taxon>
    </lineage>
</organism>
<sequence>MGDTATGSVAAGQGDPIAQLERIAAQLAMTEPPESPTMCLINAEALVRVHDLVGSAMTALIHRAHVTGAGKAHGHASTCGWLRSTRPTTASDTDPASANPASTTAASTSATSITPGAAIGPGMTGAQASRWLRLATEVARLPLVRARYAARSLSGGAVDAITTVTAKLTDKQAAEAEPILVELADSATCAEVTKAGRYIREILDPGTLVEECEDDYASRFLLLRPSNTGGVEGEFRLPREAAARLREFMTAYARPKDRDDDRPLRVRQADAFAALLSEKVSTELLVMVRVESLPDDILTPTGTSTTGTSTTGTSTTGTSTTGTSTTGTSTGSHDLAADPPAGPSGMADATRAHRDGEAPPTANVGRDGPRRGRSNGNDPADADADAIVEAQAQAAGVRADACRTCGHAPDRLAPGLLVATGHLLPVSDVHRLARTSRLTRMVMDAKGQVLDMGRSVRLATPAQRKALLAQYATCYCQGCPIPADMAEVDHVHGWIDDGVTNLDLLAPACTFHNRDKFTHPDRYTTHRNPNGTWTLLHHPNRRRYERSSHEPGTHQRPG</sequence>
<dbReference type="EMBL" id="JAFCNB010000010">
    <property type="protein sequence ID" value="MBP2706049.1"/>
    <property type="molecule type" value="Genomic_DNA"/>
</dbReference>
<feature type="region of interest" description="Disordered" evidence="1">
    <location>
        <begin position="71"/>
        <end position="119"/>
    </location>
</feature>
<evidence type="ECO:0000313" key="2">
    <source>
        <dbReference type="EMBL" id="MBP2706049.1"/>
    </source>
</evidence>
<feature type="region of interest" description="Disordered" evidence="1">
    <location>
        <begin position="296"/>
        <end position="381"/>
    </location>
</feature>
<name>A0A941ARG7_9ACTN</name>
<evidence type="ECO:0000256" key="1">
    <source>
        <dbReference type="SAM" id="MobiDB-lite"/>
    </source>
</evidence>
<reference evidence="2" key="1">
    <citation type="submission" date="2021-02" db="EMBL/GenBank/DDBJ databases">
        <title>Draft genome sequence of Microbispora sp. RL4-1S isolated from rice leaves in Thailand.</title>
        <authorList>
            <person name="Muangham S."/>
            <person name="Duangmal K."/>
        </authorList>
    </citation>
    <scope>NUCLEOTIDE SEQUENCE</scope>
    <source>
        <strain evidence="2">RL4-1S</strain>
    </source>
</reference>
<dbReference type="Proteomes" id="UP000674234">
    <property type="component" value="Unassembled WGS sequence"/>
</dbReference>